<dbReference type="SUPFAM" id="SSF46785">
    <property type="entry name" value="Winged helix' DNA-binding domain"/>
    <property type="match status" value="1"/>
</dbReference>
<sequence>MNKHRMDLNDADSITKFFTALGDPIRIQITQILGIQGKMNVGDIANHFDVSRPSISRHLKVLKDSNIVDSKKVGQEVFYWLSRDMVAANFRLLAEALSEMKCDE</sequence>
<dbReference type="PANTHER" id="PTHR33154">
    <property type="entry name" value="TRANSCRIPTIONAL REGULATOR, ARSR FAMILY"/>
    <property type="match status" value="1"/>
</dbReference>
<keyword evidence="6" id="KW-1185">Reference proteome</keyword>
<dbReference type="Gene3D" id="1.10.10.10">
    <property type="entry name" value="Winged helix-like DNA-binding domain superfamily/Winged helix DNA-binding domain"/>
    <property type="match status" value="1"/>
</dbReference>
<dbReference type="RefSeq" id="WP_191138107.1">
    <property type="nucleotide sequence ID" value="NZ_JACXAG020000001.1"/>
</dbReference>
<dbReference type="PRINTS" id="PR00778">
    <property type="entry name" value="HTHARSR"/>
</dbReference>
<dbReference type="Pfam" id="PF01022">
    <property type="entry name" value="HTH_5"/>
    <property type="match status" value="1"/>
</dbReference>
<keyword evidence="3" id="KW-0804">Transcription</keyword>
<proteinExistence type="predicted"/>
<evidence type="ECO:0000256" key="2">
    <source>
        <dbReference type="ARBA" id="ARBA00023125"/>
    </source>
</evidence>
<dbReference type="CDD" id="cd00090">
    <property type="entry name" value="HTH_ARSR"/>
    <property type="match status" value="1"/>
</dbReference>
<keyword evidence="2" id="KW-0238">DNA-binding</keyword>
<dbReference type="InterPro" id="IPR011991">
    <property type="entry name" value="ArsR-like_HTH"/>
</dbReference>
<name>A0A926RY98_9BACL</name>
<dbReference type="InterPro" id="IPR036388">
    <property type="entry name" value="WH-like_DNA-bd_sf"/>
</dbReference>
<dbReference type="NCBIfam" id="NF033788">
    <property type="entry name" value="HTH_metalloreg"/>
    <property type="match status" value="1"/>
</dbReference>
<comment type="caution">
    <text evidence="5">The sequence shown here is derived from an EMBL/GenBank/DDBJ whole genome shotgun (WGS) entry which is preliminary data.</text>
</comment>
<accession>A0A926RY98</accession>
<feature type="domain" description="HTH arsR-type" evidence="4">
    <location>
        <begin position="6"/>
        <end position="101"/>
    </location>
</feature>
<dbReference type="GO" id="GO:0003677">
    <property type="term" value="F:DNA binding"/>
    <property type="evidence" value="ECO:0007669"/>
    <property type="project" value="UniProtKB-KW"/>
</dbReference>
<evidence type="ECO:0000313" key="5">
    <source>
        <dbReference type="EMBL" id="MBD1373306.1"/>
    </source>
</evidence>
<reference evidence="5" key="1">
    <citation type="submission" date="2020-09" db="EMBL/GenBank/DDBJ databases">
        <title>A novel bacterium of genus Hazenella, isolated from South China Sea.</title>
        <authorList>
            <person name="Huang H."/>
            <person name="Mo K."/>
            <person name="Hu Y."/>
        </authorList>
    </citation>
    <scope>NUCLEOTIDE SEQUENCE</scope>
    <source>
        <strain evidence="5">IB182357</strain>
    </source>
</reference>
<evidence type="ECO:0000259" key="4">
    <source>
        <dbReference type="PROSITE" id="PS50987"/>
    </source>
</evidence>
<evidence type="ECO:0000256" key="1">
    <source>
        <dbReference type="ARBA" id="ARBA00023015"/>
    </source>
</evidence>
<dbReference type="AlphaFoldDB" id="A0A926RY98"/>
<gene>
    <name evidence="5" type="ORF">IC620_13205</name>
</gene>
<evidence type="ECO:0000313" key="6">
    <source>
        <dbReference type="Proteomes" id="UP000661691"/>
    </source>
</evidence>
<dbReference type="EMBL" id="JACXAH010000022">
    <property type="protein sequence ID" value="MBD1373306.1"/>
    <property type="molecule type" value="Genomic_DNA"/>
</dbReference>
<dbReference type="InterPro" id="IPR001845">
    <property type="entry name" value="HTH_ArsR_DNA-bd_dom"/>
</dbReference>
<dbReference type="GO" id="GO:0003700">
    <property type="term" value="F:DNA-binding transcription factor activity"/>
    <property type="evidence" value="ECO:0007669"/>
    <property type="project" value="InterPro"/>
</dbReference>
<dbReference type="PROSITE" id="PS50987">
    <property type="entry name" value="HTH_ARSR_2"/>
    <property type="match status" value="1"/>
</dbReference>
<keyword evidence="1" id="KW-0805">Transcription regulation</keyword>
<dbReference type="Proteomes" id="UP000661691">
    <property type="component" value="Unassembled WGS sequence"/>
</dbReference>
<dbReference type="SMART" id="SM00418">
    <property type="entry name" value="HTH_ARSR"/>
    <property type="match status" value="1"/>
</dbReference>
<dbReference type="PANTHER" id="PTHR33154:SF33">
    <property type="entry name" value="TRANSCRIPTIONAL REPRESSOR SDPR"/>
    <property type="match status" value="1"/>
</dbReference>
<organism evidence="5 6">
    <name type="scientific">Polycladospora coralii</name>
    <dbReference type="NCBI Taxonomy" id="2771432"/>
    <lineage>
        <taxon>Bacteria</taxon>
        <taxon>Bacillati</taxon>
        <taxon>Bacillota</taxon>
        <taxon>Bacilli</taxon>
        <taxon>Bacillales</taxon>
        <taxon>Thermoactinomycetaceae</taxon>
        <taxon>Polycladospora</taxon>
    </lineage>
</organism>
<dbReference type="InterPro" id="IPR051081">
    <property type="entry name" value="HTH_MetalResp_TranReg"/>
</dbReference>
<protein>
    <submittedName>
        <fullName evidence="5">Helix-turn-helix transcriptional regulator</fullName>
    </submittedName>
</protein>
<evidence type="ECO:0000256" key="3">
    <source>
        <dbReference type="ARBA" id="ARBA00023163"/>
    </source>
</evidence>
<dbReference type="InterPro" id="IPR036390">
    <property type="entry name" value="WH_DNA-bd_sf"/>
</dbReference>